<comment type="caution">
    <text evidence="3">The sequence shown here is derived from an EMBL/GenBank/DDBJ whole genome shotgun (WGS) entry which is preliminary data.</text>
</comment>
<reference evidence="3 4" key="1">
    <citation type="journal article" date="2019" name="Extremophiles">
        <title>Biogeography of thermophiles and predominance of Thermus scotoductus in domestic water heaters.</title>
        <authorList>
            <person name="Wilpiszeski R.L."/>
            <person name="Zhang Z."/>
            <person name="House C.H."/>
        </authorList>
    </citation>
    <scope>NUCLEOTIDE SEQUENCE [LARGE SCALE GENOMIC DNA]</scope>
    <source>
        <strain evidence="3 4">17_S17</strain>
    </source>
</reference>
<dbReference type="InterPro" id="IPR025736">
    <property type="entry name" value="PucR_C-HTH_dom"/>
</dbReference>
<feature type="domain" description="RsbT co-antagonist protein RsbRD N-terminal" evidence="2">
    <location>
        <begin position="12"/>
        <end position="127"/>
    </location>
</feature>
<name>A0A430UPH5_THESC</name>
<organism evidence="3 4">
    <name type="scientific">Thermus scotoductus</name>
    <dbReference type="NCBI Taxonomy" id="37636"/>
    <lineage>
        <taxon>Bacteria</taxon>
        <taxon>Thermotogati</taxon>
        <taxon>Deinococcota</taxon>
        <taxon>Deinococci</taxon>
        <taxon>Thermales</taxon>
        <taxon>Thermaceae</taxon>
        <taxon>Thermus</taxon>
    </lineage>
</organism>
<dbReference type="Proteomes" id="UP000287173">
    <property type="component" value="Unassembled WGS sequence"/>
</dbReference>
<accession>A0A430UPH5</accession>
<dbReference type="InterPro" id="IPR051448">
    <property type="entry name" value="CdaR-like_regulators"/>
</dbReference>
<dbReference type="InterPro" id="IPR025751">
    <property type="entry name" value="RsbRD_N_dom"/>
</dbReference>
<sequence length="326" mass="35962">MGALHRTLWSWAETMAWHYAQEIPDYARLDTRILERDVAVVSFEYLRALEEGGNVEDLALAVGQRRRSQGVSLPALLRAYRLWAKDALEALKDSTPNRLAELAPRVVELLDRVSEASAQGYRLALEGRLPRGSVVGIGVGFADAGAIALAPRHLSLPSETLVYEQSPFGALLFLAAPLAEVEQELRGLARKCQAVLWVEEGTDASRVGADLEEALALGSCLRLPPGLYPTRYLWPLAIALDSPKGRERLLRLLAPLEPHPELLATLEVYLQAGFSLKKTAHRLGLHPNSVLYRLHRAEELTGLHLGRAEDLCLVSMALYLYRAVGD</sequence>
<protein>
    <submittedName>
        <fullName evidence="3">PucR family transcriptional regulator</fullName>
    </submittedName>
</protein>
<evidence type="ECO:0000313" key="3">
    <source>
        <dbReference type="EMBL" id="RTI08830.1"/>
    </source>
</evidence>
<gene>
    <name evidence="3" type="ORF">CSW30_06510</name>
</gene>
<evidence type="ECO:0000259" key="2">
    <source>
        <dbReference type="Pfam" id="PF14361"/>
    </source>
</evidence>
<dbReference type="AlphaFoldDB" id="A0A430UPH5"/>
<dbReference type="InterPro" id="IPR042070">
    <property type="entry name" value="PucR_C-HTH_sf"/>
</dbReference>
<dbReference type="PANTHER" id="PTHR33744:SF1">
    <property type="entry name" value="DNA-BINDING TRANSCRIPTIONAL ACTIVATOR ADER"/>
    <property type="match status" value="1"/>
</dbReference>
<dbReference type="Pfam" id="PF13556">
    <property type="entry name" value="HTH_30"/>
    <property type="match status" value="1"/>
</dbReference>
<proteinExistence type="predicted"/>
<dbReference type="Pfam" id="PF14361">
    <property type="entry name" value="RsbRD_N"/>
    <property type="match status" value="1"/>
</dbReference>
<dbReference type="Gene3D" id="1.10.10.2840">
    <property type="entry name" value="PucR C-terminal helix-turn-helix domain"/>
    <property type="match status" value="1"/>
</dbReference>
<evidence type="ECO:0000313" key="4">
    <source>
        <dbReference type="Proteomes" id="UP000287173"/>
    </source>
</evidence>
<dbReference type="PANTHER" id="PTHR33744">
    <property type="entry name" value="CARBOHYDRATE DIACID REGULATOR"/>
    <property type="match status" value="1"/>
</dbReference>
<dbReference type="EMBL" id="PEMG01000171">
    <property type="protein sequence ID" value="RTI08830.1"/>
    <property type="molecule type" value="Genomic_DNA"/>
</dbReference>
<feature type="domain" description="PucR C-terminal helix-turn-helix" evidence="1">
    <location>
        <begin position="262"/>
        <end position="319"/>
    </location>
</feature>
<evidence type="ECO:0000259" key="1">
    <source>
        <dbReference type="Pfam" id="PF13556"/>
    </source>
</evidence>